<reference evidence="1" key="1">
    <citation type="journal article" date="2019" name="Sci. Rep.">
        <title>Draft genome of Tanacetum cinerariifolium, the natural source of mosquito coil.</title>
        <authorList>
            <person name="Yamashiro T."/>
            <person name="Shiraishi A."/>
            <person name="Satake H."/>
            <person name="Nakayama K."/>
        </authorList>
    </citation>
    <scope>NUCLEOTIDE SEQUENCE</scope>
</reference>
<organism evidence="1">
    <name type="scientific">Tanacetum cinerariifolium</name>
    <name type="common">Dalmatian daisy</name>
    <name type="synonym">Chrysanthemum cinerariifolium</name>
    <dbReference type="NCBI Taxonomy" id="118510"/>
    <lineage>
        <taxon>Eukaryota</taxon>
        <taxon>Viridiplantae</taxon>
        <taxon>Streptophyta</taxon>
        <taxon>Embryophyta</taxon>
        <taxon>Tracheophyta</taxon>
        <taxon>Spermatophyta</taxon>
        <taxon>Magnoliopsida</taxon>
        <taxon>eudicotyledons</taxon>
        <taxon>Gunneridae</taxon>
        <taxon>Pentapetalae</taxon>
        <taxon>asterids</taxon>
        <taxon>campanulids</taxon>
        <taxon>Asterales</taxon>
        <taxon>Asteraceae</taxon>
        <taxon>Asteroideae</taxon>
        <taxon>Anthemideae</taxon>
        <taxon>Anthemidinae</taxon>
        <taxon>Tanacetum</taxon>
    </lineage>
</organism>
<evidence type="ECO:0000313" key="1">
    <source>
        <dbReference type="EMBL" id="GFB26983.1"/>
    </source>
</evidence>
<sequence>MATKIDQQVALDEALVPSTQRLRIERSNFQLPSDIQSKESTLQVVYDVLRNSPFFRAFLVTADVLEIYMQEFWATAKLHHNSIRFKMYTKKSVLDLEAFREMLHISPRIPSQSFAELPSEEEILEFLRTMATTIDQQVALDESLVPSTQKLRIGRSNFRLPSDIQTKESTIQVVYDVLRNSPLFRAFQVTADVPEIYMQEFWATAKLHHKSIRFKIDTKKSILDLEAFREMLH</sequence>
<name>A0A699L5L7_TANCI</name>
<dbReference type="AlphaFoldDB" id="A0A699L5L7"/>
<comment type="caution">
    <text evidence="1">The sequence shown here is derived from an EMBL/GenBank/DDBJ whole genome shotgun (WGS) entry which is preliminary data.</text>
</comment>
<feature type="non-terminal residue" evidence="1">
    <location>
        <position position="233"/>
    </location>
</feature>
<dbReference type="EMBL" id="BKCJ010589673">
    <property type="protein sequence ID" value="GFB26983.1"/>
    <property type="molecule type" value="Genomic_DNA"/>
</dbReference>
<accession>A0A699L5L7</accession>
<gene>
    <name evidence="1" type="ORF">Tci_698954</name>
</gene>
<proteinExistence type="predicted"/>
<protein>
    <submittedName>
        <fullName evidence="1">Uncharacterized protein</fullName>
    </submittedName>
</protein>